<name>A0AAD7Q842_QUISA</name>
<gene>
    <name evidence="1" type="ORF">O6P43_006003</name>
</gene>
<feature type="non-terminal residue" evidence="1">
    <location>
        <position position="119"/>
    </location>
</feature>
<accession>A0AAD7Q842</accession>
<dbReference type="AlphaFoldDB" id="A0AAD7Q842"/>
<evidence type="ECO:0000313" key="2">
    <source>
        <dbReference type="Proteomes" id="UP001163823"/>
    </source>
</evidence>
<reference evidence="1" key="1">
    <citation type="journal article" date="2023" name="Science">
        <title>Elucidation of the pathway for biosynthesis of saponin adjuvants from the soapbark tree.</title>
        <authorList>
            <person name="Reed J."/>
            <person name="Orme A."/>
            <person name="El-Demerdash A."/>
            <person name="Owen C."/>
            <person name="Martin L.B.B."/>
            <person name="Misra R.C."/>
            <person name="Kikuchi S."/>
            <person name="Rejzek M."/>
            <person name="Martin A.C."/>
            <person name="Harkess A."/>
            <person name="Leebens-Mack J."/>
            <person name="Louveau T."/>
            <person name="Stephenson M.J."/>
            <person name="Osbourn A."/>
        </authorList>
    </citation>
    <scope>NUCLEOTIDE SEQUENCE</scope>
    <source>
        <strain evidence="1">S10</strain>
    </source>
</reference>
<comment type="caution">
    <text evidence="1">The sequence shown here is derived from an EMBL/GenBank/DDBJ whole genome shotgun (WGS) entry which is preliminary data.</text>
</comment>
<dbReference type="EMBL" id="JARAOO010000003">
    <property type="protein sequence ID" value="KAJ7976186.1"/>
    <property type="molecule type" value="Genomic_DNA"/>
</dbReference>
<sequence length="119" mass="13553">PYFFLFMVRLVLSWRKSSKTVLLHLGHLGSSSESITYIRQRGQPTSTMEVASGLLEFFMLSSWFSSEDTQELVGDTVADRFGDSTPGLALVGERFSFKSSFGVFPFRRFMVFLWLCAKD</sequence>
<keyword evidence="2" id="KW-1185">Reference proteome</keyword>
<dbReference type="KEGG" id="qsa:O6P43_006003"/>
<protein>
    <submittedName>
        <fullName evidence="1">Uncharacterized protein</fullName>
    </submittedName>
</protein>
<organism evidence="1 2">
    <name type="scientific">Quillaja saponaria</name>
    <name type="common">Soap bark tree</name>
    <dbReference type="NCBI Taxonomy" id="32244"/>
    <lineage>
        <taxon>Eukaryota</taxon>
        <taxon>Viridiplantae</taxon>
        <taxon>Streptophyta</taxon>
        <taxon>Embryophyta</taxon>
        <taxon>Tracheophyta</taxon>
        <taxon>Spermatophyta</taxon>
        <taxon>Magnoliopsida</taxon>
        <taxon>eudicotyledons</taxon>
        <taxon>Gunneridae</taxon>
        <taxon>Pentapetalae</taxon>
        <taxon>rosids</taxon>
        <taxon>fabids</taxon>
        <taxon>Fabales</taxon>
        <taxon>Quillajaceae</taxon>
        <taxon>Quillaja</taxon>
    </lineage>
</organism>
<proteinExistence type="predicted"/>
<dbReference type="Proteomes" id="UP001163823">
    <property type="component" value="Chromosome 3"/>
</dbReference>
<evidence type="ECO:0000313" key="1">
    <source>
        <dbReference type="EMBL" id="KAJ7976186.1"/>
    </source>
</evidence>